<keyword evidence="2" id="KW-1185">Reference proteome</keyword>
<accession>A0ABW3CPN2</accession>
<reference evidence="2" key="1">
    <citation type="journal article" date="2019" name="Int. J. Syst. Evol. Microbiol.">
        <title>The Global Catalogue of Microorganisms (GCM) 10K type strain sequencing project: providing services to taxonomists for standard genome sequencing and annotation.</title>
        <authorList>
            <consortium name="The Broad Institute Genomics Platform"/>
            <consortium name="The Broad Institute Genome Sequencing Center for Infectious Disease"/>
            <person name="Wu L."/>
            <person name="Ma J."/>
        </authorList>
    </citation>
    <scope>NUCLEOTIDE SEQUENCE [LARGE SCALE GENOMIC DNA]</scope>
    <source>
        <strain evidence="2">JCM 31696</strain>
    </source>
</reference>
<gene>
    <name evidence="1" type="ORF">ACFQ07_29090</name>
</gene>
<name>A0ABW3CPN2_9ACTN</name>
<dbReference type="Proteomes" id="UP001597083">
    <property type="component" value="Unassembled WGS sequence"/>
</dbReference>
<dbReference type="EMBL" id="JBHTIR010004067">
    <property type="protein sequence ID" value="MFD0856331.1"/>
    <property type="molecule type" value="Genomic_DNA"/>
</dbReference>
<protein>
    <submittedName>
        <fullName evidence="1">Uncharacterized protein</fullName>
    </submittedName>
</protein>
<evidence type="ECO:0000313" key="2">
    <source>
        <dbReference type="Proteomes" id="UP001597083"/>
    </source>
</evidence>
<proteinExistence type="predicted"/>
<organism evidence="1 2">
    <name type="scientific">Actinomadura adrarensis</name>
    <dbReference type="NCBI Taxonomy" id="1819600"/>
    <lineage>
        <taxon>Bacteria</taxon>
        <taxon>Bacillati</taxon>
        <taxon>Actinomycetota</taxon>
        <taxon>Actinomycetes</taxon>
        <taxon>Streptosporangiales</taxon>
        <taxon>Thermomonosporaceae</taxon>
        <taxon>Actinomadura</taxon>
    </lineage>
</organism>
<sequence length="43" mass="4932">MNDPDSLADVADRWSDSIHPHAESLGHQFLAVYEERTGVRRRP</sequence>
<comment type="caution">
    <text evidence="1">The sequence shown here is derived from an EMBL/GenBank/DDBJ whole genome shotgun (WGS) entry which is preliminary data.</text>
</comment>
<evidence type="ECO:0000313" key="1">
    <source>
        <dbReference type="EMBL" id="MFD0856331.1"/>
    </source>
</evidence>